<comment type="caution">
    <text evidence="2">The sequence shown here is derived from an EMBL/GenBank/DDBJ whole genome shotgun (WGS) entry which is preliminary data.</text>
</comment>
<gene>
    <name evidence="2" type="ORF">SLS59_008688</name>
</gene>
<sequence>MAMAESPDERDEPPTKPAPEHLPDSVEHVLSNLAKFPNLERVIVEFRCAKTAEEDNSIHQSSYDIFEELEDSAQVLEAEENDVFRALIKRSYDAVARNSVGTIRSLEMRNTVAKECSTWWSQEFHALLGALTDFTISLRGGDNGAGWQVNMVPAYLGFIRDLTSLFFRHLNKVKRFRFAATDDGPPGIDDGMNNTRLELGEDNMNALEILELEQVFISRELATFISSHSSSLKSVRLVKCYSGADEDDAITWADFFSTITEEAPSGIGIQDFIIGISDLEMTQPHDLAAGAYEHDQSVQVKELREQYPGRRMFDYKIIDDKYGMLFDSKGLAFDRFQNGTDHEGWEQMCAMLKKSSEA</sequence>
<evidence type="ECO:0000313" key="3">
    <source>
        <dbReference type="Proteomes" id="UP001521222"/>
    </source>
</evidence>
<evidence type="ECO:0000313" key="2">
    <source>
        <dbReference type="EMBL" id="KAL1594875.1"/>
    </source>
</evidence>
<keyword evidence="3" id="KW-1185">Reference proteome</keyword>
<feature type="compositionally biased region" description="Basic and acidic residues" evidence="1">
    <location>
        <begin position="12"/>
        <end position="23"/>
    </location>
</feature>
<dbReference type="Proteomes" id="UP001521222">
    <property type="component" value="Unassembled WGS sequence"/>
</dbReference>
<feature type="region of interest" description="Disordered" evidence="1">
    <location>
        <begin position="1"/>
        <end position="23"/>
    </location>
</feature>
<protein>
    <submittedName>
        <fullName evidence="2">Uncharacterized protein</fullName>
    </submittedName>
</protein>
<feature type="compositionally biased region" description="Acidic residues" evidence="1">
    <location>
        <begin position="1"/>
        <end position="11"/>
    </location>
</feature>
<evidence type="ECO:0000256" key="1">
    <source>
        <dbReference type="SAM" id="MobiDB-lite"/>
    </source>
</evidence>
<reference evidence="2 3" key="1">
    <citation type="submission" date="2024-02" db="EMBL/GenBank/DDBJ databases">
        <title>De novo assembly and annotation of 12 fungi associated with fruit tree decline syndrome in Ontario, Canada.</title>
        <authorList>
            <person name="Sulman M."/>
            <person name="Ellouze W."/>
            <person name="Ilyukhin E."/>
        </authorList>
    </citation>
    <scope>NUCLEOTIDE SEQUENCE [LARGE SCALE GENOMIC DNA]</scope>
    <source>
        <strain evidence="2 3">M97-236</strain>
    </source>
</reference>
<accession>A0ABR3QRT4</accession>
<proteinExistence type="predicted"/>
<name>A0ABR3QRT4_9PLEO</name>
<organism evidence="2 3">
    <name type="scientific">Nothophoma quercina</name>
    <dbReference type="NCBI Taxonomy" id="749835"/>
    <lineage>
        <taxon>Eukaryota</taxon>
        <taxon>Fungi</taxon>
        <taxon>Dikarya</taxon>
        <taxon>Ascomycota</taxon>
        <taxon>Pezizomycotina</taxon>
        <taxon>Dothideomycetes</taxon>
        <taxon>Pleosporomycetidae</taxon>
        <taxon>Pleosporales</taxon>
        <taxon>Pleosporineae</taxon>
        <taxon>Didymellaceae</taxon>
        <taxon>Nothophoma</taxon>
    </lineage>
</organism>
<dbReference type="EMBL" id="JAKIXB020000034">
    <property type="protein sequence ID" value="KAL1594875.1"/>
    <property type="molecule type" value="Genomic_DNA"/>
</dbReference>